<keyword evidence="2" id="KW-1185">Reference proteome</keyword>
<reference evidence="1" key="1">
    <citation type="submission" date="2021-06" db="EMBL/GenBank/DDBJ databases">
        <authorList>
            <person name="Hodson N. C."/>
            <person name="Mongue J. A."/>
            <person name="Jaron S. K."/>
        </authorList>
    </citation>
    <scope>NUCLEOTIDE SEQUENCE</scope>
</reference>
<dbReference type="EMBL" id="CAJVCH010087981">
    <property type="protein sequence ID" value="CAG7722298.1"/>
    <property type="molecule type" value="Genomic_DNA"/>
</dbReference>
<dbReference type="AlphaFoldDB" id="A0A8J2NXE3"/>
<accession>A0A8J2NXE3</accession>
<comment type="caution">
    <text evidence="1">The sequence shown here is derived from an EMBL/GenBank/DDBJ whole genome shotgun (WGS) entry which is preliminary data.</text>
</comment>
<name>A0A8J2NXE3_9HEXA</name>
<organism evidence="1 2">
    <name type="scientific">Allacma fusca</name>
    <dbReference type="NCBI Taxonomy" id="39272"/>
    <lineage>
        <taxon>Eukaryota</taxon>
        <taxon>Metazoa</taxon>
        <taxon>Ecdysozoa</taxon>
        <taxon>Arthropoda</taxon>
        <taxon>Hexapoda</taxon>
        <taxon>Collembola</taxon>
        <taxon>Symphypleona</taxon>
        <taxon>Sminthuridae</taxon>
        <taxon>Allacma</taxon>
    </lineage>
</organism>
<evidence type="ECO:0000313" key="2">
    <source>
        <dbReference type="Proteomes" id="UP000708208"/>
    </source>
</evidence>
<protein>
    <submittedName>
        <fullName evidence="1">Uncharacterized protein</fullName>
    </submittedName>
</protein>
<gene>
    <name evidence="1" type="ORF">AFUS01_LOCUS11442</name>
</gene>
<dbReference type="Proteomes" id="UP000708208">
    <property type="component" value="Unassembled WGS sequence"/>
</dbReference>
<sequence>MYVIRLCAIEHGEKKYFVTPTVLRLQFRYPSPRLFGISHCNIRTLSSIISKVCLEVRQFSKILPVLCQRSVTRHQQSLATGSKNRSYYCELLIVTWITDEGKFTGISFSNSLC</sequence>
<proteinExistence type="predicted"/>
<evidence type="ECO:0000313" key="1">
    <source>
        <dbReference type="EMBL" id="CAG7722298.1"/>
    </source>
</evidence>